<dbReference type="PROSITE" id="PS51257">
    <property type="entry name" value="PROKAR_LIPOPROTEIN"/>
    <property type="match status" value="1"/>
</dbReference>
<comment type="caution">
    <text evidence="2">The sequence shown here is derived from an EMBL/GenBank/DDBJ whole genome shotgun (WGS) entry which is preliminary data.</text>
</comment>
<proteinExistence type="predicted"/>
<keyword evidence="1" id="KW-0732">Signal</keyword>
<feature type="signal peptide" evidence="1">
    <location>
        <begin position="1"/>
        <end position="20"/>
    </location>
</feature>
<gene>
    <name evidence="2" type="ORF">NP590_02410</name>
</gene>
<keyword evidence="3" id="KW-1185">Reference proteome</keyword>
<accession>A0ABT1TCH2</accession>
<protein>
    <submittedName>
        <fullName evidence="2">Uncharacterized protein</fullName>
    </submittedName>
</protein>
<name>A0ABT1TCH2_9GAMM</name>
<evidence type="ECO:0000313" key="2">
    <source>
        <dbReference type="EMBL" id="MCQ8102946.1"/>
    </source>
</evidence>
<reference evidence="2 3" key="1">
    <citation type="submission" date="2022-07" db="EMBL/GenBank/DDBJ databases">
        <title>Methylomonas rivi sp. nov., Methylomonas rosea sp. nov., Methylomonas aureus sp. nov. and Methylomonas subterranea sp. nov., four novel methanotrophs isolated from a freshwater creek and the deep terrestrial subsurface.</title>
        <authorList>
            <person name="Abin C."/>
            <person name="Sankaranarayanan K."/>
            <person name="Garner C."/>
            <person name="Sindelar R."/>
            <person name="Kotary K."/>
            <person name="Garner R."/>
            <person name="Barclay S."/>
            <person name="Lawson P."/>
            <person name="Krumholz L."/>
        </authorList>
    </citation>
    <scope>NUCLEOTIDE SEQUENCE [LARGE SCALE GENOMIC DNA]</scope>
    <source>
        <strain evidence="2 3">SURF-2</strain>
    </source>
</reference>
<organism evidence="2 3">
    <name type="scientific">Methylomonas subterranea</name>
    <dbReference type="NCBI Taxonomy" id="2952225"/>
    <lineage>
        <taxon>Bacteria</taxon>
        <taxon>Pseudomonadati</taxon>
        <taxon>Pseudomonadota</taxon>
        <taxon>Gammaproteobacteria</taxon>
        <taxon>Methylococcales</taxon>
        <taxon>Methylococcaceae</taxon>
        <taxon>Methylomonas</taxon>
    </lineage>
</organism>
<sequence length="592" mass="64275">MSIRPALLIHVALLSGGLLSACATSRQIAVDYPKTETSPLTPIKGQTAVTPDDYYVQIVSEFEFKGDNALKGGCSDIGASYESGDLSAALLFNISNEALKLKRETSGFLYQATTGKCNFKLETKKVNLTPWLRLDSAKDTQVEYSFLTSNSREANLSQLVGDINAASGLMALTGVGTGIAVMGKLAGSWVEASAARPAVAKPPASAKYSSETHNLPASVALGARGGHLNQSRLAVYEVVDGGMKAWADETRLLGEMRVYPELSPSLLLKSVVDGVPDAHDLSLDELLRLPIQTAAGEIPLRQLIDQVDQAEKPNLNPDWRQYDEVENQCRRLKLVLKGLGFNKYDRNAVLYYFLAKSADWKNFNITPQKAMADAIRPRVLEQYRGKDFAGCLADDDYVAMQSMRLPVNTAADWDDLSSNRQKKEGVISSVQSVGRQLLTALSHPDKDEVARQLYPLLTAENGGNGSVLLQNHLGNFGLETLLQLPAIPDEGLVISAAQFATVIAGLNVDSFSCVRPALNQGQPLANIGITLFVGKPGSPREQGGALEFETVQGKITRLAFQHSSYRDFEQTIADYPDLGGCRIEAEFLKRLH</sequence>
<dbReference type="EMBL" id="JANIBJ010000003">
    <property type="protein sequence ID" value="MCQ8102946.1"/>
    <property type="molecule type" value="Genomic_DNA"/>
</dbReference>
<evidence type="ECO:0000256" key="1">
    <source>
        <dbReference type="SAM" id="SignalP"/>
    </source>
</evidence>
<dbReference type="RefSeq" id="WP_256600585.1">
    <property type="nucleotide sequence ID" value="NZ_JANIBJ010000003.1"/>
</dbReference>
<dbReference type="Proteomes" id="UP001524499">
    <property type="component" value="Unassembled WGS sequence"/>
</dbReference>
<feature type="chain" id="PRO_5047332690" evidence="1">
    <location>
        <begin position="21"/>
        <end position="592"/>
    </location>
</feature>
<evidence type="ECO:0000313" key="3">
    <source>
        <dbReference type="Proteomes" id="UP001524499"/>
    </source>
</evidence>